<dbReference type="Gene3D" id="3.40.50.2020">
    <property type="match status" value="1"/>
</dbReference>
<sequence length="145" mass="17007">MTCEHLSNCPVRFHQIYAPFGYDGLMKEMIQQYKFMKDVALAEVLARYMCWPSLTYDMVVPMPSSPDNDCVRTFNPVKYVLDVRNIQYADILTMTHRQKQFDLTKKERFRISNRIKVDNEINLENKSILLVDDIYTTGKTAHNTA</sequence>
<dbReference type="RefSeq" id="WP_142381178.1">
    <property type="nucleotide sequence ID" value="NZ_PPRF01000023.1"/>
</dbReference>
<keyword evidence="3" id="KW-1185">Reference proteome</keyword>
<feature type="non-terminal residue" evidence="2">
    <location>
        <position position="145"/>
    </location>
</feature>
<dbReference type="SUPFAM" id="SSF53271">
    <property type="entry name" value="PRTase-like"/>
    <property type="match status" value="1"/>
</dbReference>
<gene>
    <name evidence="2" type="ORF">CD122_04380</name>
</gene>
<dbReference type="PANTHER" id="PTHR47505">
    <property type="entry name" value="DNA UTILIZATION PROTEIN YHGH"/>
    <property type="match status" value="1"/>
</dbReference>
<organism evidence="2 3">
    <name type="scientific">Staphylococcus rostri</name>
    <dbReference type="NCBI Taxonomy" id="522262"/>
    <lineage>
        <taxon>Bacteria</taxon>
        <taxon>Bacillati</taxon>
        <taxon>Bacillota</taxon>
        <taxon>Bacilli</taxon>
        <taxon>Bacillales</taxon>
        <taxon>Staphylococcaceae</taxon>
        <taxon>Staphylococcus</taxon>
    </lineage>
</organism>
<dbReference type="CDD" id="cd06223">
    <property type="entry name" value="PRTases_typeI"/>
    <property type="match status" value="1"/>
</dbReference>
<protein>
    <recommendedName>
        <fullName evidence="4">ComF family protein</fullName>
    </recommendedName>
</protein>
<name>A0A2K3YRY6_9STAP</name>
<evidence type="ECO:0000256" key="1">
    <source>
        <dbReference type="ARBA" id="ARBA00008007"/>
    </source>
</evidence>
<dbReference type="InterPro" id="IPR000836">
    <property type="entry name" value="PRTase_dom"/>
</dbReference>
<dbReference type="OrthoDB" id="9779910at2"/>
<dbReference type="InterPro" id="IPR029057">
    <property type="entry name" value="PRTase-like"/>
</dbReference>
<comment type="similarity">
    <text evidence="1">Belongs to the ComF/GntX family.</text>
</comment>
<reference evidence="2 3" key="1">
    <citation type="submission" date="2017-08" db="EMBL/GenBank/DDBJ databases">
        <title>Draft genome sequences of 64 type strains of genus Staph aureus.</title>
        <authorList>
            <person name="Cole K."/>
            <person name="Golubchik T."/>
            <person name="Russell J."/>
            <person name="Foster D."/>
            <person name="Llewelyn M."/>
            <person name="Wilson D."/>
            <person name="Crook D."/>
            <person name="Paul J."/>
        </authorList>
    </citation>
    <scope>NUCLEOTIDE SEQUENCE [LARGE SCALE GENOMIC DNA]</scope>
    <source>
        <strain evidence="2 3">DSM 21968</strain>
    </source>
</reference>
<dbReference type="PANTHER" id="PTHR47505:SF1">
    <property type="entry name" value="DNA UTILIZATION PROTEIN YHGH"/>
    <property type="match status" value="1"/>
</dbReference>
<dbReference type="AlphaFoldDB" id="A0A2K3YRY6"/>
<accession>A0A2K3YRY6</accession>
<dbReference type="Proteomes" id="UP000242752">
    <property type="component" value="Unassembled WGS sequence"/>
</dbReference>
<comment type="caution">
    <text evidence="2">The sequence shown here is derived from an EMBL/GenBank/DDBJ whole genome shotgun (WGS) entry which is preliminary data.</text>
</comment>
<evidence type="ECO:0008006" key="4">
    <source>
        <dbReference type="Google" id="ProtNLM"/>
    </source>
</evidence>
<dbReference type="EMBL" id="PPRF01000023">
    <property type="protein sequence ID" value="PNZ28362.1"/>
    <property type="molecule type" value="Genomic_DNA"/>
</dbReference>
<evidence type="ECO:0000313" key="2">
    <source>
        <dbReference type="EMBL" id="PNZ28362.1"/>
    </source>
</evidence>
<dbReference type="InterPro" id="IPR051910">
    <property type="entry name" value="ComF/GntX_DNA_util-trans"/>
</dbReference>
<evidence type="ECO:0000313" key="3">
    <source>
        <dbReference type="Proteomes" id="UP000242752"/>
    </source>
</evidence>
<proteinExistence type="inferred from homology"/>